<feature type="domain" description="EF-hand" evidence="4">
    <location>
        <begin position="93"/>
        <end position="127"/>
    </location>
</feature>
<dbReference type="Gene3D" id="1.20.58.60">
    <property type="match status" value="1"/>
</dbReference>
<dbReference type="Pfam" id="PF08726">
    <property type="entry name" value="EFhand_Ca_insen"/>
    <property type="match status" value="1"/>
</dbReference>
<evidence type="ECO:0000256" key="3">
    <source>
        <dbReference type="ARBA" id="ARBA00023203"/>
    </source>
</evidence>
<dbReference type="InterPro" id="IPR011992">
    <property type="entry name" value="EF-hand-dom_pair"/>
</dbReference>
<sequence length="245" mass="28228">LAIGLGGRGRLEDAIHQLRGIHQDALNYKPNLDELERIHQEMQENFVFENRKSRYSMESLRVGWESLITSINRTINELENQILLRDSKGISEEQINEYRASFNHFDKDRQGLDPEQLRACLISIGYNIRPGREASKFHPKKIGDADLHRILSHVDPNRMGRVPFDAFLDFMTLETADSDTVEQMIDSFRILAAGKPFITGEELRRELPPDQAAYCMQRMAPCHDPQAPPGSFDYVTFSRSLYFSQ</sequence>
<dbReference type="GO" id="GO:0005509">
    <property type="term" value="F:calcium ion binding"/>
    <property type="evidence" value="ECO:0007669"/>
    <property type="project" value="InterPro"/>
</dbReference>
<dbReference type="InterPro" id="IPR002048">
    <property type="entry name" value="EF_hand_dom"/>
</dbReference>
<keyword evidence="3" id="KW-0009">Actin-binding</keyword>
<dbReference type="SUPFAM" id="SSF47473">
    <property type="entry name" value="EF-hand"/>
    <property type="match status" value="1"/>
</dbReference>
<dbReference type="FunFam" id="1.10.238.10:FF:000004">
    <property type="entry name" value="Actinin alpha 1"/>
    <property type="match status" value="1"/>
</dbReference>
<dbReference type="CDD" id="cd00051">
    <property type="entry name" value="EFh"/>
    <property type="match status" value="1"/>
</dbReference>
<evidence type="ECO:0000259" key="4">
    <source>
        <dbReference type="PROSITE" id="PS50222"/>
    </source>
</evidence>
<keyword evidence="1" id="KW-0677">Repeat</keyword>
<reference evidence="5" key="1">
    <citation type="submission" date="2017-02" db="UniProtKB">
        <authorList>
            <consortium name="WormBaseParasite"/>
        </authorList>
    </citation>
    <scope>IDENTIFICATION</scope>
</reference>
<dbReference type="PROSITE" id="PS50222">
    <property type="entry name" value="EF_HAND_2"/>
    <property type="match status" value="2"/>
</dbReference>
<proteinExistence type="predicted"/>
<dbReference type="Gene3D" id="1.10.238.10">
    <property type="entry name" value="EF-hand"/>
    <property type="match status" value="2"/>
</dbReference>
<keyword evidence="2" id="KW-0106">Calcium</keyword>
<evidence type="ECO:0000256" key="2">
    <source>
        <dbReference type="ARBA" id="ARBA00022837"/>
    </source>
</evidence>
<dbReference type="InterPro" id="IPR014837">
    <property type="entry name" value="EF-hand_Ca_insen"/>
</dbReference>
<dbReference type="AlphaFoldDB" id="A0A0N4WRA9"/>
<dbReference type="SUPFAM" id="SSF46966">
    <property type="entry name" value="Spectrin repeat"/>
    <property type="match status" value="1"/>
</dbReference>
<evidence type="ECO:0000256" key="1">
    <source>
        <dbReference type="ARBA" id="ARBA00022737"/>
    </source>
</evidence>
<name>A0A0N4WRA9_HAEPC</name>
<feature type="domain" description="EF-hand" evidence="4">
    <location>
        <begin position="142"/>
        <end position="177"/>
    </location>
</feature>
<dbReference type="SMART" id="SM01184">
    <property type="entry name" value="efhand_Ca_insen"/>
    <property type="match status" value="1"/>
</dbReference>
<dbReference type="GO" id="GO:0003779">
    <property type="term" value="F:actin binding"/>
    <property type="evidence" value="ECO:0007669"/>
    <property type="project" value="UniProtKB-KW"/>
</dbReference>
<protein>
    <submittedName>
        <fullName evidence="5">EF-hand domain-containing protein</fullName>
    </submittedName>
</protein>
<dbReference type="WBParaSite" id="HPLM_0001401401-mRNA-1">
    <property type="protein sequence ID" value="HPLM_0001401401-mRNA-1"/>
    <property type="gene ID" value="HPLM_0001401401"/>
</dbReference>
<organism evidence="5">
    <name type="scientific">Haemonchus placei</name>
    <name type="common">Barber's pole worm</name>
    <dbReference type="NCBI Taxonomy" id="6290"/>
    <lineage>
        <taxon>Eukaryota</taxon>
        <taxon>Metazoa</taxon>
        <taxon>Ecdysozoa</taxon>
        <taxon>Nematoda</taxon>
        <taxon>Chromadorea</taxon>
        <taxon>Rhabditida</taxon>
        <taxon>Rhabditina</taxon>
        <taxon>Rhabditomorpha</taxon>
        <taxon>Strongyloidea</taxon>
        <taxon>Trichostrongylidae</taxon>
        <taxon>Haemonchus</taxon>
    </lineage>
</organism>
<dbReference type="OMA" id="QMHEFRG"/>
<evidence type="ECO:0000313" key="5">
    <source>
        <dbReference type="WBParaSite" id="HPLM_0001401401-mRNA-1"/>
    </source>
</evidence>
<dbReference type="PANTHER" id="PTHR11915">
    <property type="entry name" value="SPECTRIN/FILAMIN RELATED CYTOSKELETAL PROTEIN"/>
    <property type="match status" value="1"/>
</dbReference>
<accession>A0A0N4WRA9</accession>